<feature type="signal peptide" evidence="1">
    <location>
        <begin position="1"/>
        <end position="29"/>
    </location>
</feature>
<accession>A0A3R8SAK2</accession>
<organism evidence="3 4">
    <name type="scientific">Aquabacterium soli</name>
    <dbReference type="NCBI Taxonomy" id="2493092"/>
    <lineage>
        <taxon>Bacteria</taxon>
        <taxon>Pseudomonadati</taxon>
        <taxon>Pseudomonadota</taxon>
        <taxon>Betaproteobacteria</taxon>
        <taxon>Burkholderiales</taxon>
        <taxon>Aquabacterium</taxon>
    </lineage>
</organism>
<reference evidence="3 4" key="1">
    <citation type="submission" date="2018-12" db="EMBL/GenBank/DDBJ databases">
        <title>The whole draft genome of Aquabacterium sp. SJQ9.</title>
        <authorList>
            <person name="Sun L."/>
            <person name="Gao X."/>
            <person name="Chen W."/>
            <person name="Huang K."/>
        </authorList>
    </citation>
    <scope>NUCLEOTIDE SEQUENCE [LARGE SCALE GENOMIC DNA]</scope>
    <source>
        <strain evidence="3 4">SJQ9</strain>
    </source>
</reference>
<dbReference type="NCBIfam" id="TIGR02595">
    <property type="entry name" value="PEP_CTERM"/>
    <property type="match status" value="1"/>
</dbReference>
<proteinExistence type="predicted"/>
<dbReference type="Pfam" id="PF07589">
    <property type="entry name" value="PEP-CTERM"/>
    <property type="match status" value="1"/>
</dbReference>
<keyword evidence="4" id="KW-1185">Reference proteome</keyword>
<comment type="caution">
    <text evidence="3">The sequence shown here is derived from an EMBL/GenBank/DDBJ whole genome shotgun (WGS) entry which is preliminary data.</text>
</comment>
<dbReference type="NCBIfam" id="NF041929">
    <property type="entry name" value="Xrt_dep_XDP2"/>
    <property type="match status" value="1"/>
</dbReference>
<feature type="chain" id="PRO_5018591173" evidence="1">
    <location>
        <begin position="30"/>
        <end position="284"/>
    </location>
</feature>
<evidence type="ECO:0000259" key="2">
    <source>
        <dbReference type="Pfam" id="PF07589"/>
    </source>
</evidence>
<protein>
    <submittedName>
        <fullName evidence="3">PEP-CTERM sorting domain-containing protein</fullName>
    </submittedName>
</protein>
<keyword evidence="1" id="KW-0732">Signal</keyword>
<evidence type="ECO:0000313" key="3">
    <source>
        <dbReference type="EMBL" id="RRS05227.1"/>
    </source>
</evidence>
<dbReference type="InterPro" id="IPR013424">
    <property type="entry name" value="Ice-binding_C"/>
</dbReference>
<evidence type="ECO:0000256" key="1">
    <source>
        <dbReference type="SAM" id="SignalP"/>
    </source>
</evidence>
<feature type="domain" description="Ice-binding protein C-terminal" evidence="2">
    <location>
        <begin position="256"/>
        <end position="280"/>
    </location>
</feature>
<dbReference type="OrthoDB" id="482548at2"/>
<dbReference type="Proteomes" id="UP000269265">
    <property type="component" value="Unassembled WGS sequence"/>
</dbReference>
<name>A0A3R8SAK2_9BURK</name>
<sequence>MQMSALVSRLAPVALAAAALASVCAPAQAAVGFTAFAFESAVSTSGAFGGVNGIYGNGDVRLDSVSFNGLTLNQSGLQTTASTSIVLDDGIDVTRGGHNLAAGRGINSAADSWVNEGPATITPTGADLQGALANYNLSSIIVTREAPGLAIVDVSFANPTNTFFLWERGANSDLLVQALDDNGGVIGSYTVLRQTYANTGIVITTDNGSFLNNGQALGSIGFQTDTAVSRLRLASFSTDTLNYNGPDYKILATAQPVPEPTTWALLLGGLGVVGLLGKRRRVLG</sequence>
<dbReference type="AlphaFoldDB" id="A0A3R8SAK2"/>
<gene>
    <name evidence="3" type="ORF">EIP75_06625</name>
</gene>
<dbReference type="RefSeq" id="WP_125242446.1">
    <property type="nucleotide sequence ID" value="NZ_RSED01000004.1"/>
</dbReference>
<evidence type="ECO:0000313" key="4">
    <source>
        <dbReference type="Proteomes" id="UP000269265"/>
    </source>
</evidence>
<dbReference type="EMBL" id="RSED01000004">
    <property type="protein sequence ID" value="RRS05227.1"/>
    <property type="molecule type" value="Genomic_DNA"/>
</dbReference>